<proteinExistence type="predicted"/>
<organism evidence="3 4">
    <name type="scientific">Sphingobacterium hotanense</name>
    <dbReference type="NCBI Taxonomy" id="649196"/>
    <lineage>
        <taxon>Bacteria</taxon>
        <taxon>Pseudomonadati</taxon>
        <taxon>Bacteroidota</taxon>
        <taxon>Sphingobacteriia</taxon>
        <taxon>Sphingobacteriales</taxon>
        <taxon>Sphingobacteriaceae</taxon>
        <taxon>Sphingobacterium</taxon>
    </lineage>
</organism>
<evidence type="ECO:0000256" key="1">
    <source>
        <dbReference type="ARBA" id="ARBA00023159"/>
    </source>
</evidence>
<evidence type="ECO:0000259" key="2">
    <source>
        <dbReference type="Pfam" id="PF02805"/>
    </source>
</evidence>
<feature type="domain" description="Ada DNA repair metal-binding" evidence="2">
    <location>
        <begin position="23"/>
        <end position="68"/>
    </location>
</feature>
<sequence length="83" mass="9490">MKQHVDLTDKELRAAIRGGNIQFGGNTKLKIYGLLSCSSGKRMKRANRVFFEKEEEALAEGYRPCGNCMRSSYQKWKQDTEKG</sequence>
<dbReference type="Gene3D" id="3.40.10.10">
    <property type="entry name" value="DNA Methylphosphotriester Repair Domain"/>
    <property type="match status" value="1"/>
</dbReference>
<dbReference type="InterPro" id="IPR004026">
    <property type="entry name" value="Ada_DNA_repair_Zn-bd"/>
</dbReference>
<evidence type="ECO:0000313" key="3">
    <source>
        <dbReference type="EMBL" id="MDM1049675.1"/>
    </source>
</evidence>
<comment type="caution">
    <text evidence="3">The sequence shown here is derived from an EMBL/GenBank/DDBJ whole genome shotgun (WGS) entry which is preliminary data.</text>
</comment>
<name>A0ABT7NR13_9SPHI</name>
<protein>
    <submittedName>
        <fullName evidence="3">Metal-binding protein</fullName>
    </submittedName>
</protein>
<dbReference type="Proteomes" id="UP001170954">
    <property type="component" value="Unassembled WGS sequence"/>
</dbReference>
<dbReference type="RefSeq" id="WP_149526807.1">
    <property type="nucleotide sequence ID" value="NZ_CP030848.1"/>
</dbReference>
<accession>A0ABT7NR13</accession>
<keyword evidence="1" id="KW-0010">Activator</keyword>
<evidence type="ECO:0000313" key="4">
    <source>
        <dbReference type="Proteomes" id="UP001170954"/>
    </source>
</evidence>
<gene>
    <name evidence="3" type="ORF">HX018_15665</name>
</gene>
<reference evidence="3" key="2">
    <citation type="journal article" date="2022" name="Sci. Total Environ.">
        <title>Prevalence, transmission, and molecular epidemiology of tet(X)-positive bacteria among humans, animals, and environmental niches in China: An epidemiological, and genomic-based study.</title>
        <authorList>
            <person name="Dong N."/>
            <person name="Zeng Y."/>
            <person name="Cai C."/>
            <person name="Sun C."/>
            <person name="Lu J."/>
            <person name="Liu C."/>
            <person name="Zhou H."/>
            <person name="Sun Q."/>
            <person name="Shu L."/>
            <person name="Wang H."/>
            <person name="Wang Y."/>
            <person name="Wang S."/>
            <person name="Wu C."/>
            <person name="Chan E.W."/>
            <person name="Chen G."/>
            <person name="Shen Z."/>
            <person name="Chen S."/>
            <person name="Zhang R."/>
        </authorList>
    </citation>
    <scope>NUCLEOTIDE SEQUENCE</scope>
    <source>
        <strain evidence="3">R1692</strain>
    </source>
</reference>
<dbReference type="SUPFAM" id="SSF57884">
    <property type="entry name" value="Ada DNA repair protein, N-terminal domain (N-Ada 10)"/>
    <property type="match status" value="1"/>
</dbReference>
<dbReference type="EMBL" id="JACAGK010000053">
    <property type="protein sequence ID" value="MDM1049675.1"/>
    <property type="molecule type" value="Genomic_DNA"/>
</dbReference>
<reference evidence="3" key="1">
    <citation type="submission" date="2020-06" db="EMBL/GenBank/DDBJ databases">
        <authorList>
            <person name="Dong N."/>
        </authorList>
    </citation>
    <scope>NUCLEOTIDE SEQUENCE</scope>
    <source>
        <strain evidence="3">R1692</strain>
    </source>
</reference>
<dbReference type="InterPro" id="IPR035451">
    <property type="entry name" value="Ada-like_dom_sf"/>
</dbReference>
<dbReference type="Pfam" id="PF02805">
    <property type="entry name" value="Ada_Zn_binding"/>
    <property type="match status" value="1"/>
</dbReference>
<keyword evidence="4" id="KW-1185">Reference proteome</keyword>